<feature type="compositionally biased region" description="Basic and acidic residues" evidence="11">
    <location>
        <begin position="551"/>
        <end position="581"/>
    </location>
</feature>
<keyword evidence="2 10" id="KW-0963">Cytoplasm</keyword>
<dbReference type="InterPro" id="IPR025792">
    <property type="entry name" value="tRNA_Gua_MeTrfase_euk"/>
</dbReference>
<feature type="compositionally biased region" description="Low complexity" evidence="11">
    <location>
        <begin position="225"/>
        <end position="240"/>
    </location>
</feature>
<evidence type="ECO:0000259" key="12">
    <source>
        <dbReference type="PROSITE" id="PS51684"/>
    </source>
</evidence>
<dbReference type="SUPFAM" id="SSF53335">
    <property type="entry name" value="S-adenosyl-L-methionine-dependent methyltransferases"/>
    <property type="match status" value="1"/>
</dbReference>
<feature type="domain" description="SAM-dependent methyltransferase TRM5/TYW2-type" evidence="12">
    <location>
        <begin position="166"/>
        <end position="534"/>
    </location>
</feature>
<feature type="binding site" evidence="10">
    <location>
        <position position="278"/>
    </location>
    <ligand>
        <name>S-adenosyl-L-methionine</name>
        <dbReference type="ChEBI" id="CHEBI:59789"/>
    </ligand>
</feature>
<dbReference type="InterPro" id="IPR030382">
    <property type="entry name" value="MeTrfase_TRM5/TYW2"/>
</dbReference>
<evidence type="ECO:0000256" key="10">
    <source>
        <dbReference type="HAMAP-Rule" id="MF_03152"/>
    </source>
</evidence>
<comment type="function">
    <text evidence="10">Specifically methylates the N1 position of guanosine-37 in various cytoplasmic and mitochondrial tRNAs. Methylation is not dependent on the nature of the nucleoside 5' of the target nucleoside. This is the first step in the biosynthesis of wybutosine (yW), a modified base adjacent to the anticodon of tRNAs and required for accurate decoding.</text>
</comment>
<dbReference type="InterPro" id="IPR056743">
    <property type="entry name" value="TRM5-TYW2-like_MTfase"/>
</dbReference>
<comment type="similarity">
    <text evidence="1">Belongs to the class I-like SAM-binding methyltransferase superfamily. TRM5/TYW2 family.</text>
</comment>
<comment type="catalytic activity">
    <reaction evidence="9 10">
        <text>guanosine(37) in tRNA + S-adenosyl-L-methionine = N(1)-methylguanosine(37) in tRNA + S-adenosyl-L-homocysteine + H(+)</text>
        <dbReference type="Rhea" id="RHEA:36899"/>
        <dbReference type="Rhea" id="RHEA-COMP:10145"/>
        <dbReference type="Rhea" id="RHEA-COMP:10147"/>
        <dbReference type="ChEBI" id="CHEBI:15378"/>
        <dbReference type="ChEBI" id="CHEBI:57856"/>
        <dbReference type="ChEBI" id="CHEBI:59789"/>
        <dbReference type="ChEBI" id="CHEBI:73542"/>
        <dbReference type="ChEBI" id="CHEBI:74269"/>
        <dbReference type="EC" id="2.1.1.228"/>
    </reaction>
</comment>
<keyword evidence="3 10" id="KW-0489">Methyltransferase</keyword>
<dbReference type="GO" id="GO:0070901">
    <property type="term" value="P:mitochondrial tRNA methylation"/>
    <property type="evidence" value="ECO:0007669"/>
    <property type="project" value="UniProtKB-ARBA"/>
</dbReference>
<dbReference type="Pfam" id="PF02475">
    <property type="entry name" value="TRM5-TYW2_MTfase"/>
    <property type="match status" value="1"/>
</dbReference>
<evidence type="ECO:0000256" key="5">
    <source>
        <dbReference type="ARBA" id="ARBA00022691"/>
    </source>
</evidence>
<evidence type="ECO:0000256" key="8">
    <source>
        <dbReference type="ARBA" id="ARBA00023242"/>
    </source>
</evidence>
<evidence type="ECO:0000256" key="11">
    <source>
        <dbReference type="SAM" id="MobiDB-lite"/>
    </source>
</evidence>
<reference evidence="13" key="1">
    <citation type="submission" date="2021-01" db="EMBL/GenBank/DDBJ databases">
        <authorList>
            <person name="Corre E."/>
            <person name="Pelletier E."/>
            <person name="Niang G."/>
            <person name="Scheremetjew M."/>
            <person name="Finn R."/>
            <person name="Kale V."/>
            <person name="Holt S."/>
            <person name="Cochrane G."/>
            <person name="Meng A."/>
            <person name="Brown T."/>
            <person name="Cohen L."/>
        </authorList>
    </citation>
    <scope>NUCLEOTIDE SEQUENCE</scope>
    <source>
        <strain evidence="13">Pop2</strain>
    </source>
</reference>
<feature type="binding site" evidence="10">
    <location>
        <position position="439"/>
    </location>
    <ligand>
        <name>S-adenosyl-L-methionine</name>
        <dbReference type="ChEBI" id="CHEBI:59789"/>
    </ligand>
</feature>
<evidence type="ECO:0000256" key="3">
    <source>
        <dbReference type="ARBA" id="ARBA00022603"/>
    </source>
</evidence>
<dbReference type="Pfam" id="PF25133">
    <property type="entry name" value="TYW2_N_2"/>
    <property type="match status" value="1"/>
</dbReference>
<evidence type="ECO:0000256" key="7">
    <source>
        <dbReference type="ARBA" id="ARBA00023128"/>
    </source>
</evidence>
<feature type="region of interest" description="Disordered" evidence="11">
    <location>
        <begin position="225"/>
        <end position="249"/>
    </location>
</feature>
<evidence type="ECO:0000256" key="9">
    <source>
        <dbReference type="ARBA" id="ARBA00047783"/>
    </source>
</evidence>
<sequence>MSEEKEALTIPLPVPKDASYIYPLSSTLQASLPTLFRTEIIHPALIIPAKQTAELRRVLSHVLMRRPKIKDVYGLSTEEQEKHKGQYRKLVLKLCLKGNTIDSSTYQAEESDVYTDPILSKLLSTTTSSSMMKSTHTITLTYEHYTVEETLSKLLPPTINEIPSAFEIIGHVAHLNLRPDVLPYKYIIGQVILDKNKPRISIVVNKIGNIENEFRTFPMEIIASTSTTTTTTTQNKNNNNNKEKSNRPRLEVQLKEEGSTFKLDFEHVYWNSRLQFEHKRLVRLIANDDGSSRRQDTKEMEMMRRTKRHPQYKHAQQCLEHKKKTDTTTTTITTTTTTTPKQIVVADVMAGVGPFAIPLTSQYNNVTVHANDLNPTSFHYLKLNSQINHCNNNNNILDNNNKGDDDDEQQCLKMYNMDGRAFVRYLEEKQIVYHHVIMNLPANAIEFLDVFRGWKPPLPLPSEKKEEGMYPMIHVHCFASKEEEVGKSEALARIETALQCKLDTSTEDNEVYVHIVRDVSPKKNMLCVSFRLPKEVSLLKKINLDDDDDGSNSKEDDRKEASKESKENENNVQKKREHVNQEVDDTTTEPAVKKCRTDE</sequence>
<dbReference type="HAMAP" id="MF_03152">
    <property type="entry name" value="TRM5"/>
    <property type="match status" value="1"/>
</dbReference>
<comment type="subunit">
    <text evidence="10">Monomer.</text>
</comment>
<protein>
    <recommendedName>
        <fullName evidence="10">tRNA (guanine(37)-N1)-methyltransferase</fullName>
        <ecNumber evidence="10">2.1.1.228</ecNumber>
    </recommendedName>
    <alternativeName>
        <fullName evidence="10">M1G-methyltransferase</fullName>
    </alternativeName>
    <alternativeName>
        <fullName evidence="10">tRNA [GM37] methyltransferase</fullName>
    </alternativeName>
    <alternativeName>
        <fullName evidence="10">tRNA methyltransferase 5 homolog</fullName>
    </alternativeName>
</protein>
<dbReference type="GO" id="GO:0052906">
    <property type="term" value="F:tRNA (guanine(37)-N1)-methyltransferase activity"/>
    <property type="evidence" value="ECO:0007669"/>
    <property type="project" value="UniProtKB-UniRule"/>
</dbReference>
<dbReference type="GO" id="GO:0002939">
    <property type="term" value="P:tRNA N1-guanine methylation"/>
    <property type="evidence" value="ECO:0007669"/>
    <property type="project" value="TreeGrafter"/>
</dbReference>
<keyword evidence="4 10" id="KW-0808">Transferase</keyword>
<dbReference type="PANTHER" id="PTHR23245">
    <property type="entry name" value="TRNA METHYLTRANSFERASE"/>
    <property type="match status" value="1"/>
</dbReference>
<dbReference type="PANTHER" id="PTHR23245:SF36">
    <property type="entry name" value="TRNA (GUANINE(37)-N1)-METHYLTRANSFERASE"/>
    <property type="match status" value="1"/>
</dbReference>
<evidence type="ECO:0000256" key="1">
    <source>
        <dbReference type="ARBA" id="ARBA00009775"/>
    </source>
</evidence>
<dbReference type="EC" id="2.1.1.228" evidence="10"/>
<gene>
    <name evidence="13" type="ORF">DBRI1063_LOCUS4819</name>
</gene>
<feature type="region of interest" description="Disordered" evidence="11">
    <location>
        <begin position="543"/>
        <end position="599"/>
    </location>
</feature>
<dbReference type="GO" id="GO:0005634">
    <property type="term" value="C:nucleus"/>
    <property type="evidence" value="ECO:0007669"/>
    <property type="project" value="UniProtKB-SubCell"/>
</dbReference>
<accession>A0A7S2E6T7</accession>
<keyword evidence="5 10" id="KW-0949">S-adenosyl-L-methionine</keyword>
<name>A0A7S2E6T7_9STRA</name>
<feature type="binding site" evidence="10">
    <location>
        <begin position="418"/>
        <end position="419"/>
    </location>
    <ligand>
        <name>S-adenosyl-L-methionine</name>
        <dbReference type="ChEBI" id="CHEBI:59789"/>
    </ligand>
</feature>
<dbReference type="FunFam" id="3.30.300.110:FF:000001">
    <property type="entry name" value="tRNA (guanine(37)-N1)-methyltransferase"/>
    <property type="match status" value="1"/>
</dbReference>
<dbReference type="GO" id="GO:0005759">
    <property type="term" value="C:mitochondrial matrix"/>
    <property type="evidence" value="ECO:0007669"/>
    <property type="project" value="UniProtKB-SubCell"/>
</dbReference>
<dbReference type="InterPro" id="IPR029063">
    <property type="entry name" value="SAM-dependent_MTases_sf"/>
</dbReference>
<dbReference type="Gene3D" id="3.40.50.150">
    <property type="entry name" value="Vaccinia Virus protein VP39"/>
    <property type="match status" value="1"/>
</dbReference>
<comment type="subcellular location">
    <subcellularLocation>
        <location evidence="10">Mitochondrion matrix</location>
    </subcellularLocation>
    <subcellularLocation>
        <location evidence="10">Nucleus</location>
    </subcellularLocation>
    <subcellularLocation>
        <location evidence="10">Cytoplasm</location>
    </subcellularLocation>
    <text evidence="10">Predominantly in the mitochondria and in the nucleus.</text>
</comment>
<organism evidence="13">
    <name type="scientific">Ditylum brightwellii</name>
    <dbReference type="NCBI Taxonomy" id="49249"/>
    <lineage>
        <taxon>Eukaryota</taxon>
        <taxon>Sar</taxon>
        <taxon>Stramenopiles</taxon>
        <taxon>Ochrophyta</taxon>
        <taxon>Bacillariophyta</taxon>
        <taxon>Mediophyceae</taxon>
        <taxon>Lithodesmiophycidae</taxon>
        <taxon>Lithodesmiales</taxon>
        <taxon>Lithodesmiaceae</taxon>
        <taxon>Ditylum</taxon>
    </lineage>
</organism>
<evidence type="ECO:0000313" key="13">
    <source>
        <dbReference type="EMBL" id="CAD9318397.1"/>
    </source>
</evidence>
<evidence type="ECO:0000256" key="2">
    <source>
        <dbReference type="ARBA" id="ARBA00022490"/>
    </source>
</evidence>
<dbReference type="AlphaFoldDB" id="A0A7S2E6T7"/>
<dbReference type="InterPro" id="IPR056744">
    <property type="entry name" value="TRM5/TYW2-like_N"/>
</dbReference>
<dbReference type="EMBL" id="HBGN01007576">
    <property type="protein sequence ID" value="CAD9318397.1"/>
    <property type="molecule type" value="Transcribed_RNA"/>
</dbReference>
<evidence type="ECO:0000256" key="6">
    <source>
        <dbReference type="ARBA" id="ARBA00022694"/>
    </source>
</evidence>
<keyword evidence="6 10" id="KW-0819">tRNA processing</keyword>
<dbReference type="PROSITE" id="PS51684">
    <property type="entry name" value="SAM_MT_TRM5_TYW2"/>
    <property type="match status" value="1"/>
</dbReference>
<keyword evidence="7 10" id="KW-0496">Mitochondrion</keyword>
<comment type="similarity">
    <text evidence="10">Belongs to the TRM5 / TYW2 family.</text>
</comment>
<dbReference type="Gene3D" id="3.30.300.110">
    <property type="entry name" value="Met-10+ protein-like domains"/>
    <property type="match status" value="1"/>
</dbReference>
<proteinExistence type="inferred from homology"/>
<feature type="binding site" evidence="10">
    <location>
        <begin position="372"/>
        <end position="373"/>
    </location>
    <ligand>
        <name>S-adenosyl-L-methionine</name>
        <dbReference type="ChEBI" id="CHEBI:59789"/>
    </ligand>
</feature>
<keyword evidence="8 10" id="KW-0539">Nucleus</keyword>
<evidence type="ECO:0000256" key="4">
    <source>
        <dbReference type="ARBA" id="ARBA00022679"/>
    </source>
</evidence>